<evidence type="ECO:0000313" key="4">
    <source>
        <dbReference type="Proteomes" id="UP000315440"/>
    </source>
</evidence>
<evidence type="ECO:0000256" key="2">
    <source>
        <dbReference type="SAM" id="SignalP"/>
    </source>
</evidence>
<sequence precursor="true">MTRLSSLLLALAALFLLSPFAWGQEIISQTAPGQETITLERGRVAPVLDKVGWVLGLPNKLLLWDRRADNHEISAETEQRVVEYLAENDLEGVKVRVNQYDPLGEWRRLRENDRIGAGWRYTVGSLYTLGYTLLPGRLLGGDSYNPYTDTVNIYSDIPAIAVEQAAYAKDVHSRERPGGYAALQSLPLVALTHENQTKQDVFEHFDQHGDPAERAEARRVLYPQLGVEVGGQIGTLVPQGMALMQLAGAAVGHVAGQKEAERVSQSAVAEGHTAKPSVPVAAHPAGAWNGY</sequence>
<gene>
    <name evidence="3" type="ORF">Mal64_16220</name>
</gene>
<dbReference type="EMBL" id="SJPQ01000002">
    <property type="protein sequence ID" value="TWT88145.1"/>
    <property type="molecule type" value="Genomic_DNA"/>
</dbReference>
<dbReference type="Proteomes" id="UP000315440">
    <property type="component" value="Unassembled WGS sequence"/>
</dbReference>
<name>A0A5C5ZLU6_9BACT</name>
<accession>A0A5C5ZLU6</accession>
<proteinExistence type="predicted"/>
<feature type="chain" id="PRO_5022885500" evidence="2">
    <location>
        <begin position="24"/>
        <end position="291"/>
    </location>
</feature>
<feature type="region of interest" description="Disordered" evidence="1">
    <location>
        <begin position="269"/>
        <end position="291"/>
    </location>
</feature>
<dbReference type="RefSeq" id="WP_146398951.1">
    <property type="nucleotide sequence ID" value="NZ_SJPQ01000002.1"/>
</dbReference>
<dbReference type="AlphaFoldDB" id="A0A5C5ZLU6"/>
<reference evidence="3 4" key="1">
    <citation type="submission" date="2019-02" db="EMBL/GenBank/DDBJ databases">
        <title>Deep-cultivation of Planctomycetes and their phenomic and genomic characterization uncovers novel biology.</title>
        <authorList>
            <person name="Wiegand S."/>
            <person name="Jogler M."/>
            <person name="Boedeker C."/>
            <person name="Pinto D."/>
            <person name="Vollmers J."/>
            <person name="Rivas-Marin E."/>
            <person name="Kohn T."/>
            <person name="Peeters S.H."/>
            <person name="Heuer A."/>
            <person name="Rast P."/>
            <person name="Oberbeckmann S."/>
            <person name="Bunk B."/>
            <person name="Jeske O."/>
            <person name="Meyerdierks A."/>
            <person name="Storesund J.E."/>
            <person name="Kallscheuer N."/>
            <person name="Luecker S."/>
            <person name="Lage O.M."/>
            <person name="Pohl T."/>
            <person name="Merkel B.J."/>
            <person name="Hornburger P."/>
            <person name="Mueller R.-W."/>
            <person name="Bruemmer F."/>
            <person name="Labrenz M."/>
            <person name="Spormann A.M."/>
            <person name="Op Den Camp H."/>
            <person name="Overmann J."/>
            <person name="Amann R."/>
            <person name="Jetten M.S.M."/>
            <person name="Mascher T."/>
            <person name="Medema M.H."/>
            <person name="Devos D.P."/>
            <person name="Kaster A.-K."/>
            <person name="Ovreas L."/>
            <person name="Rohde M."/>
            <person name="Galperin M.Y."/>
            <person name="Jogler C."/>
        </authorList>
    </citation>
    <scope>NUCLEOTIDE SEQUENCE [LARGE SCALE GENOMIC DNA]</scope>
    <source>
        <strain evidence="3 4">Mal64</strain>
    </source>
</reference>
<evidence type="ECO:0000256" key="1">
    <source>
        <dbReference type="SAM" id="MobiDB-lite"/>
    </source>
</evidence>
<feature type="signal peptide" evidence="2">
    <location>
        <begin position="1"/>
        <end position="23"/>
    </location>
</feature>
<protein>
    <submittedName>
        <fullName evidence="3">Uncharacterized protein</fullName>
    </submittedName>
</protein>
<comment type="caution">
    <text evidence="3">The sequence shown here is derived from an EMBL/GenBank/DDBJ whole genome shotgun (WGS) entry which is preliminary data.</text>
</comment>
<keyword evidence="2" id="KW-0732">Signal</keyword>
<organism evidence="3 4">
    <name type="scientific">Pseudobythopirellula maris</name>
    <dbReference type="NCBI Taxonomy" id="2527991"/>
    <lineage>
        <taxon>Bacteria</taxon>
        <taxon>Pseudomonadati</taxon>
        <taxon>Planctomycetota</taxon>
        <taxon>Planctomycetia</taxon>
        <taxon>Pirellulales</taxon>
        <taxon>Lacipirellulaceae</taxon>
        <taxon>Pseudobythopirellula</taxon>
    </lineage>
</organism>
<keyword evidence="4" id="KW-1185">Reference proteome</keyword>
<dbReference type="OrthoDB" id="9255985at2"/>
<evidence type="ECO:0000313" key="3">
    <source>
        <dbReference type="EMBL" id="TWT88145.1"/>
    </source>
</evidence>